<feature type="domain" description="ABC transporter" evidence="5">
    <location>
        <begin position="6"/>
        <end position="232"/>
    </location>
</feature>
<dbReference type="EMBL" id="JAVHUY010000075">
    <property type="protein sequence ID" value="MDQ7911224.1"/>
    <property type="molecule type" value="Genomic_DNA"/>
</dbReference>
<evidence type="ECO:0000256" key="4">
    <source>
        <dbReference type="ARBA" id="ARBA00022840"/>
    </source>
</evidence>
<sequence>MDLPLLRLRDVSKTFAGTTVLSTVDLDLRAGEVHGLVGENGSGKSTLIKILAGFHEPDPGADVQVAGGLSFVHQDLALEASLTVAENFTVDRLGGGSGWWIDLRAEARQVRATLAGYGLDLDPRAPVAALNQVERAMLAIVRAVERTRGERGVLVLDEPTVFLPHRDRGTLFDLIRRLTAAGNGVLFVSHDLEECLDVCDRISVLRDGHLQGTVDSAGTTRADLVRLMIGKHLAGTDHRPAAATTRREPVVTVTDLAGTTVDGVSFTVAPGEILGVTGLLGSGFDELPYLLGGAGRKASGHLTVAGRRYPVARFAPFDAVEAGIALVPGDRARDGAALSMSVQDNISLRVLHRYRSRLGLRWGRLRADSATLLDEYDVRPRRLTARYGTLSGGNQQKVMLAKWLQTRPKVLVLHEPTQGVDVGAREQIYGIVRRGAADGAAVVCASADQEQLAQICHRVLIIRAGRIVAELTGDRVSKANIARETLEANHG</sequence>
<dbReference type="InterPro" id="IPR017871">
    <property type="entry name" value="ABC_transporter-like_CS"/>
</dbReference>
<evidence type="ECO:0000313" key="6">
    <source>
        <dbReference type="EMBL" id="MDQ7911224.1"/>
    </source>
</evidence>
<name>A0ABU0ZW16_9ACTN</name>
<comment type="caution">
    <text evidence="6">The sequence shown here is derived from an EMBL/GenBank/DDBJ whole genome shotgun (WGS) entry which is preliminary data.</text>
</comment>
<dbReference type="RefSeq" id="WP_308718444.1">
    <property type="nucleotide sequence ID" value="NZ_JAVHUY010000075.1"/>
</dbReference>
<keyword evidence="3" id="KW-0547">Nucleotide-binding</keyword>
<dbReference type="GO" id="GO:0005524">
    <property type="term" value="F:ATP binding"/>
    <property type="evidence" value="ECO:0007669"/>
    <property type="project" value="UniProtKB-KW"/>
</dbReference>
<dbReference type="SMART" id="SM00382">
    <property type="entry name" value="AAA"/>
    <property type="match status" value="1"/>
</dbReference>
<dbReference type="Proteomes" id="UP001230908">
    <property type="component" value="Unassembled WGS sequence"/>
</dbReference>
<evidence type="ECO:0000313" key="7">
    <source>
        <dbReference type="Proteomes" id="UP001230908"/>
    </source>
</evidence>
<dbReference type="InterPro" id="IPR003439">
    <property type="entry name" value="ABC_transporter-like_ATP-bd"/>
</dbReference>
<keyword evidence="7" id="KW-1185">Reference proteome</keyword>
<reference evidence="6 7" key="1">
    <citation type="submission" date="2023-08" db="EMBL/GenBank/DDBJ databases">
        <title>Phytohabitans sansha sp. nov., isolated from marine sediment.</title>
        <authorList>
            <person name="Zhao Y."/>
            <person name="Yi K."/>
        </authorList>
    </citation>
    <scope>NUCLEOTIDE SEQUENCE [LARGE SCALE GENOMIC DNA]</scope>
    <source>
        <strain evidence="6 7">ZYX-F-186</strain>
    </source>
</reference>
<dbReference type="SUPFAM" id="SSF52540">
    <property type="entry name" value="P-loop containing nucleoside triphosphate hydrolases"/>
    <property type="match status" value="2"/>
</dbReference>
<feature type="domain" description="ABC transporter" evidence="5">
    <location>
        <begin position="245"/>
        <end position="489"/>
    </location>
</feature>
<gene>
    <name evidence="6" type="ORF">RB614_42720</name>
</gene>
<dbReference type="PANTHER" id="PTHR43790:SF9">
    <property type="entry name" value="GALACTOFURANOSE TRANSPORTER ATP-BINDING PROTEIN YTFR"/>
    <property type="match status" value="1"/>
</dbReference>
<evidence type="ECO:0000256" key="3">
    <source>
        <dbReference type="ARBA" id="ARBA00022741"/>
    </source>
</evidence>
<evidence type="ECO:0000259" key="5">
    <source>
        <dbReference type="PROSITE" id="PS50893"/>
    </source>
</evidence>
<dbReference type="PROSITE" id="PS00211">
    <property type="entry name" value="ABC_TRANSPORTER_1"/>
    <property type="match status" value="1"/>
</dbReference>
<keyword evidence="2" id="KW-0677">Repeat</keyword>
<accession>A0ABU0ZW16</accession>
<keyword evidence="1" id="KW-0813">Transport</keyword>
<evidence type="ECO:0000256" key="1">
    <source>
        <dbReference type="ARBA" id="ARBA00022448"/>
    </source>
</evidence>
<dbReference type="InterPro" id="IPR027417">
    <property type="entry name" value="P-loop_NTPase"/>
</dbReference>
<keyword evidence="4 6" id="KW-0067">ATP-binding</keyword>
<dbReference type="CDD" id="cd03216">
    <property type="entry name" value="ABC_Carb_Monos_I"/>
    <property type="match status" value="1"/>
</dbReference>
<organism evidence="6 7">
    <name type="scientific">Phytohabitans maris</name>
    <dbReference type="NCBI Taxonomy" id="3071409"/>
    <lineage>
        <taxon>Bacteria</taxon>
        <taxon>Bacillati</taxon>
        <taxon>Actinomycetota</taxon>
        <taxon>Actinomycetes</taxon>
        <taxon>Micromonosporales</taxon>
        <taxon>Micromonosporaceae</taxon>
    </lineage>
</organism>
<dbReference type="InterPro" id="IPR003593">
    <property type="entry name" value="AAA+_ATPase"/>
</dbReference>
<dbReference type="CDD" id="cd03215">
    <property type="entry name" value="ABC_Carb_Monos_II"/>
    <property type="match status" value="1"/>
</dbReference>
<dbReference type="PROSITE" id="PS50893">
    <property type="entry name" value="ABC_TRANSPORTER_2"/>
    <property type="match status" value="2"/>
</dbReference>
<dbReference type="Pfam" id="PF00005">
    <property type="entry name" value="ABC_tran"/>
    <property type="match status" value="2"/>
</dbReference>
<proteinExistence type="predicted"/>
<dbReference type="PANTHER" id="PTHR43790">
    <property type="entry name" value="CARBOHYDRATE TRANSPORT ATP-BINDING PROTEIN MG119-RELATED"/>
    <property type="match status" value="1"/>
</dbReference>
<dbReference type="Gene3D" id="3.40.50.300">
    <property type="entry name" value="P-loop containing nucleotide triphosphate hydrolases"/>
    <property type="match status" value="2"/>
</dbReference>
<dbReference type="InterPro" id="IPR050107">
    <property type="entry name" value="ABC_carbohydrate_import_ATPase"/>
</dbReference>
<evidence type="ECO:0000256" key="2">
    <source>
        <dbReference type="ARBA" id="ARBA00022737"/>
    </source>
</evidence>
<protein>
    <submittedName>
        <fullName evidence="6">Sugar ABC transporter ATP-binding protein</fullName>
    </submittedName>
</protein>